<evidence type="ECO:0000313" key="3">
    <source>
        <dbReference type="EMBL" id="CAH9145040.1"/>
    </source>
</evidence>
<name>A0AAV0GCS1_9ASTE</name>
<dbReference type="Proteomes" id="UP001152523">
    <property type="component" value="Unassembled WGS sequence"/>
</dbReference>
<evidence type="ECO:0000256" key="1">
    <source>
        <dbReference type="ARBA" id="ARBA00004474"/>
    </source>
</evidence>
<keyword evidence="4" id="KW-1185">Reference proteome</keyword>
<protein>
    <recommendedName>
        <fullName evidence="2">DNA helicase Pif1-like 2B domain-containing protein</fullName>
    </recommendedName>
</protein>
<accession>A0AAV0GCS1</accession>
<dbReference type="Gene3D" id="3.40.50.300">
    <property type="entry name" value="P-loop containing nucleotide triphosphate hydrolases"/>
    <property type="match status" value="1"/>
</dbReference>
<sequence>MTSLNVGEISRTYLNSDSVSKFDCTTDLMTELHTPEFLNSIKFSGVPNHELTLKVGTPVMLLWNIDHSMGLCNRTRLILTRLGDHILEETILTGVSAGKKVLIPRLSLTPSDSSLPFKFQRRQFPIMTSYAMTINKSQGQSLSRVGLLLKKTVFTHRQLYVAVSRVTNRQGLKILICDEVGSTTDMTQKVVFKEVFNNV</sequence>
<comment type="subcellular location">
    <subcellularLocation>
        <location evidence="1">Plastid</location>
    </subcellularLocation>
</comment>
<feature type="domain" description="DNA helicase Pif1-like 2B" evidence="2">
    <location>
        <begin position="36"/>
        <end position="82"/>
    </location>
</feature>
<dbReference type="PANTHER" id="PTHR23274:SF48">
    <property type="entry name" value="ATP-DEPENDENT DNA HELICASE"/>
    <property type="match status" value="1"/>
</dbReference>
<reference evidence="3" key="1">
    <citation type="submission" date="2022-07" db="EMBL/GenBank/DDBJ databases">
        <authorList>
            <person name="Macas J."/>
            <person name="Novak P."/>
            <person name="Neumann P."/>
        </authorList>
    </citation>
    <scope>NUCLEOTIDE SEQUENCE</scope>
</reference>
<dbReference type="GO" id="GO:0006260">
    <property type="term" value="P:DNA replication"/>
    <property type="evidence" value="ECO:0007669"/>
    <property type="project" value="TreeGrafter"/>
</dbReference>
<dbReference type="InterPro" id="IPR027417">
    <property type="entry name" value="P-loop_NTPase"/>
</dbReference>
<dbReference type="GO" id="GO:0009536">
    <property type="term" value="C:plastid"/>
    <property type="evidence" value="ECO:0007669"/>
    <property type="project" value="UniProtKB-SubCell"/>
</dbReference>
<dbReference type="PANTHER" id="PTHR23274">
    <property type="entry name" value="DNA HELICASE-RELATED"/>
    <property type="match status" value="1"/>
</dbReference>
<dbReference type="SUPFAM" id="SSF52540">
    <property type="entry name" value="P-loop containing nucleoside triphosphate hydrolases"/>
    <property type="match status" value="1"/>
</dbReference>
<comment type="caution">
    <text evidence="3">The sequence shown here is derived from an EMBL/GenBank/DDBJ whole genome shotgun (WGS) entry which is preliminary data.</text>
</comment>
<evidence type="ECO:0000259" key="2">
    <source>
        <dbReference type="Pfam" id="PF21530"/>
    </source>
</evidence>
<dbReference type="AlphaFoldDB" id="A0AAV0GCS1"/>
<dbReference type="Pfam" id="PF21530">
    <property type="entry name" value="Pif1_2B_dom"/>
    <property type="match status" value="1"/>
</dbReference>
<dbReference type="GO" id="GO:0005657">
    <property type="term" value="C:replication fork"/>
    <property type="evidence" value="ECO:0007669"/>
    <property type="project" value="TreeGrafter"/>
</dbReference>
<organism evidence="3 4">
    <name type="scientific">Cuscuta epithymum</name>
    <dbReference type="NCBI Taxonomy" id="186058"/>
    <lineage>
        <taxon>Eukaryota</taxon>
        <taxon>Viridiplantae</taxon>
        <taxon>Streptophyta</taxon>
        <taxon>Embryophyta</taxon>
        <taxon>Tracheophyta</taxon>
        <taxon>Spermatophyta</taxon>
        <taxon>Magnoliopsida</taxon>
        <taxon>eudicotyledons</taxon>
        <taxon>Gunneridae</taxon>
        <taxon>Pentapetalae</taxon>
        <taxon>asterids</taxon>
        <taxon>lamiids</taxon>
        <taxon>Solanales</taxon>
        <taxon>Convolvulaceae</taxon>
        <taxon>Cuscuteae</taxon>
        <taxon>Cuscuta</taxon>
        <taxon>Cuscuta subgen. Cuscuta</taxon>
    </lineage>
</organism>
<evidence type="ECO:0000313" key="4">
    <source>
        <dbReference type="Proteomes" id="UP001152523"/>
    </source>
</evidence>
<dbReference type="EMBL" id="CAMAPF010001073">
    <property type="protein sequence ID" value="CAH9145040.1"/>
    <property type="molecule type" value="Genomic_DNA"/>
</dbReference>
<dbReference type="CDD" id="cd18809">
    <property type="entry name" value="SF1_C_RecD"/>
    <property type="match status" value="1"/>
</dbReference>
<proteinExistence type="predicted"/>
<gene>
    <name evidence="3" type="ORF">CEPIT_LOCUS41906</name>
</gene>
<dbReference type="InterPro" id="IPR049163">
    <property type="entry name" value="Pif1-like_2B_dom"/>
</dbReference>